<evidence type="ECO:0000259" key="1">
    <source>
        <dbReference type="SMART" id="SM00642"/>
    </source>
</evidence>
<name>A0A085AKU2_9ENTR</name>
<dbReference type="AlphaFoldDB" id="A0A085AKU2"/>
<dbReference type="EMBL" id="JMTB01000028">
    <property type="protein sequence ID" value="KFC10837.1"/>
    <property type="molecule type" value="Genomic_DNA"/>
</dbReference>
<comment type="caution">
    <text evidence="2">The sequence shown here is derived from an EMBL/GenBank/DDBJ whole genome shotgun (WGS) entry which is preliminary data.</text>
</comment>
<evidence type="ECO:0000313" key="3">
    <source>
        <dbReference type="Proteomes" id="UP000028630"/>
    </source>
</evidence>
<dbReference type="Proteomes" id="UP000028630">
    <property type="component" value="Unassembled WGS sequence"/>
</dbReference>
<dbReference type="RefSeq" id="WP_038154052.1">
    <property type="nucleotide sequence ID" value="NZ_JMTB01000028.1"/>
</dbReference>
<reference evidence="3" key="1">
    <citation type="submission" date="2014-05" db="EMBL/GenBank/DDBJ databases">
        <title>ATOL: Assembling a taxonomically balanced genome-scale reconstruction of the evolutionary history of the Enterobacteriaceae.</title>
        <authorList>
            <person name="Plunkett G. III"/>
            <person name="Neeno-Eckwall E.C."/>
            <person name="Glasner J.D."/>
            <person name="Perna N.T."/>
        </authorList>
    </citation>
    <scope>NUCLEOTIDE SEQUENCE [LARGE SCALE GENOMIC DNA]</scope>
    <source>
        <strain evidence="3">ATCC 49490</strain>
    </source>
</reference>
<dbReference type="GO" id="GO:0047471">
    <property type="term" value="F:maltose alpha-D-glucosyltransferase activity"/>
    <property type="evidence" value="ECO:0007669"/>
    <property type="project" value="UniProtKB-EC"/>
</dbReference>
<dbReference type="CDD" id="cd11334">
    <property type="entry name" value="AmyAc_TreS"/>
    <property type="match status" value="1"/>
</dbReference>
<dbReference type="OrthoDB" id="9805159at2"/>
<feature type="domain" description="Glycosyl hydrolase family 13 catalytic" evidence="1">
    <location>
        <begin position="15"/>
        <end position="423"/>
    </location>
</feature>
<organism evidence="2 3">
    <name type="scientific">Trabulsiella guamensis ATCC 49490</name>
    <dbReference type="NCBI Taxonomy" id="1005994"/>
    <lineage>
        <taxon>Bacteria</taxon>
        <taxon>Pseudomonadati</taxon>
        <taxon>Pseudomonadota</taxon>
        <taxon>Gammaproteobacteria</taxon>
        <taxon>Enterobacterales</taxon>
        <taxon>Enterobacteriaceae</taxon>
        <taxon>Trabulsiella</taxon>
    </lineage>
</organism>
<dbReference type="InterPro" id="IPR017853">
    <property type="entry name" value="GH"/>
</dbReference>
<dbReference type="InterPro" id="IPR013780">
    <property type="entry name" value="Glyco_hydro_b"/>
</dbReference>
<dbReference type="SUPFAM" id="SSF51011">
    <property type="entry name" value="Glycosyl hydrolase domain"/>
    <property type="match status" value="1"/>
</dbReference>
<protein>
    <submittedName>
        <fullName evidence="2">Trehalose synthase</fullName>
        <ecNumber evidence="2">5.4.99.16</ecNumber>
    </submittedName>
</protein>
<dbReference type="SUPFAM" id="SSF51445">
    <property type="entry name" value="(Trans)glycosidases"/>
    <property type="match status" value="1"/>
</dbReference>
<gene>
    <name evidence="2" type="ORF">GTGU_00534</name>
</gene>
<dbReference type="PANTHER" id="PTHR10357">
    <property type="entry name" value="ALPHA-AMYLASE FAMILY MEMBER"/>
    <property type="match status" value="1"/>
</dbReference>
<dbReference type="Gene3D" id="2.60.40.1180">
    <property type="entry name" value="Golgi alpha-mannosidase II"/>
    <property type="match status" value="1"/>
</dbReference>
<keyword evidence="2" id="KW-0413">Isomerase</keyword>
<accession>A0A085AKU2</accession>
<dbReference type="GO" id="GO:0005975">
    <property type="term" value="P:carbohydrate metabolic process"/>
    <property type="evidence" value="ECO:0007669"/>
    <property type="project" value="InterPro"/>
</dbReference>
<dbReference type="Gene3D" id="3.20.20.80">
    <property type="entry name" value="Glycosidases"/>
    <property type="match status" value="1"/>
</dbReference>
<sequence>MKAKKSWYSQAVIYQIDTSLFYDANGDGCGDITGITEKLQYIRRLGATAIWITPFYLTPFLDEGYDVTDHLRPDPRFGSISAFIEFVGQAKALGLRVIIELVIQHTSSQHPWFQQARRDKNSPYRDYYLWADEPDPDDDPPMFPGVEKSVWSWDDEAKQYYRHMFYHHEPDLNLALPAVLEEIDNIVLFWLRLGVSGFRLDAASHLTKQAGKGDEKEGYWILNHLRKLVASTNPQAIILGEVDVPVKEYRHYFGDGDRLHITLNFWLNKYFYVSLARKNARPVIDALDKMITPPDGCCFANWLRNHDELDLEGIGEADKKAVLKAFAPDKTMYVYQRGIRRRLAPMLSGNLQHLAVAHAILLSLPGVPVMRYGDEIGMGDDLRLEERYAVRTPMQWSSREAAGFSRAAPEKLIRAPIASGPWRYQQVNVEKALLSRNSLLHRIIDMVNARAVLPEIGNAPFTIIRVEQASVLVILYQSETKKVLTLANFSDRPASVILEPLADGYWEACLEDKRYSAPDAEAGVELGGYGYRWFSQQRD</sequence>
<dbReference type="SMART" id="SM00642">
    <property type="entry name" value="Aamy"/>
    <property type="match status" value="1"/>
</dbReference>
<dbReference type="eggNOG" id="COG0366">
    <property type="taxonomic scope" value="Bacteria"/>
</dbReference>
<dbReference type="EC" id="5.4.99.16" evidence="2"/>
<dbReference type="Gene3D" id="3.90.400.10">
    <property type="entry name" value="Oligo-1,6-glucosidase, Domain 2"/>
    <property type="match status" value="1"/>
</dbReference>
<dbReference type="Pfam" id="PF16657">
    <property type="entry name" value="Malt_amylase_C"/>
    <property type="match status" value="1"/>
</dbReference>
<dbReference type="InterPro" id="IPR045857">
    <property type="entry name" value="O16G_dom_2"/>
</dbReference>
<keyword evidence="3" id="KW-1185">Reference proteome</keyword>
<dbReference type="Pfam" id="PF00128">
    <property type="entry name" value="Alpha-amylase"/>
    <property type="match status" value="1"/>
</dbReference>
<dbReference type="InterPro" id="IPR032091">
    <property type="entry name" value="Malt_amylase-like_C"/>
</dbReference>
<dbReference type="PANTHER" id="PTHR10357:SF219">
    <property type="entry name" value="MALTOSE ALPHA-D-GLUCOSYLTRANSFERASE"/>
    <property type="match status" value="1"/>
</dbReference>
<evidence type="ECO:0000313" key="2">
    <source>
        <dbReference type="EMBL" id="KFC10837.1"/>
    </source>
</evidence>
<proteinExistence type="predicted"/>
<dbReference type="InterPro" id="IPR006047">
    <property type="entry name" value="GH13_cat_dom"/>
</dbReference>